<dbReference type="Proteomes" id="UP000290212">
    <property type="component" value="Segment"/>
</dbReference>
<proteinExistence type="predicted"/>
<dbReference type="EMBL" id="MK331930">
    <property type="protein sequence ID" value="QAY02403.1"/>
    <property type="molecule type" value="Genomic_DNA"/>
</dbReference>
<reference evidence="1 2" key="1">
    <citation type="submission" date="2018-12" db="EMBL/GenBank/DDBJ databases">
        <title>Antibacterial composition, strain of bacteriophage Escherichia coli, used for obtaining thereof patent RU2518303.</title>
        <authorList>
            <person name="Dyatlov I.A."/>
            <person name="Aleshkin V.A."/>
            <person name="Aleshkin A.V."/>
            <person name="Afanas'Ev S.S."/>
            <person name="Svetoch E.A."/>
            <person name="Volozhantsev N.V."/>
            <person name="Efimova O.G."/>
            <person name="Vasyliev D.A."/>
            <person name="Zolotukhin S.N."/>
            <person name="Amerkhanova A.M."/>
            <person name="Kiseleva I.A."/>
            <person name="Verevkin V.V."/>
            <person name="Krasilnikova V.M."/>
            <person name="Myakinina V.P."/>
            <person name="Bannov V.A."/>
            <person name="Rubalskiy M.O."/>
        </authorList>
    </citation>
    <scope>NUCLEOTIDE SEQUENCE [LARGE SCALE GENOMIC DNA]</scope>
</reference>
<evidence type="ECO:0000313" key="2">
    <source>
        <dbReference type="Proteomes" id="UP000290212"/>
    </source>
</evidence>
<accession>A0A411BLC3</accession>
<organism evidence="1 2">
    <name type="scientific">Staphylococcus phage CH1</name>
    <dbReference type="NCBI Taxonomy" id="2510150"/>
    <lineage>
        <taxon>Viruses</taxon>
        <taxon>Duplodnaviria</taxon>
        <taxon>Heunggongvirae</taxon>
        <taxon>Uroviricota</taxon>
        <taxon>Caudoviricetes</taxon>
        <taxon>Herelleviridae</taxon>
        <taxon>Twortvirinae</taxon>
        <taxon>Kayvirus</taxon>
        <taxon>Kayvirus G1</taxon>
    </lineage>
</organism>
<protein>
    <submittedName>
        <fullName evidence="1">Uncharacterized protein</fullName>
    </submittedName>
</protein>
<evidence type="ECO:0000313" key="1">
    <source>
        <dbReference type="EMBL" id="QAY02403.1"/>
    </source>
</evidence>
<sequence length="186" mass="22379">MGVIYEKIYILEEEIEEMDYDLWEEDTVYTTSYEILGYTDSLEDAEYIRDNYGTSNPIFINEYPYITKEKLIEEQRYFRYNSYIELKRVNGYFEISEINDLQVTEDFSINKDDKNFDSPFSINMFSHNRNSIGIEFIMFSEYDDKEDIIEKEKNSFLMKLKYLLKHSKEADIRSTSKIIDSIDKLT</sequence>
<name>A0A411BLC3_9CAUD</name>